<feature type="coiled-coil region" evidence="1">
    <location>
        <begin position="11"/>
        <end position="38"/>
    </location>
</feature>
<dbReference type="Proteomes" id="UP000013026">
    <property type="component" value="Chromosome"/>
</dbReference>
<dbReference type="EMBL" id="CP005385">
    <property type="protein sequence ID" value="AGK04421.1"/>
    <property type="molecule type" value="Genomic_DNA"/>
</dbReference>
<proteinExistence type="predicted"/>
<name>M9X7F3_MEIRD</name>
<evidence type="ECO:0000313" key="3">
    <source>
        <dbReference type="Proteomes" id="UP000013026"/>
    </source>
</evidence>
<accession>M9X7F3</accession>
<evidence type="ECO:0008006" key="4">
    <source>
        <dbReference type="Google" id="ProtNLM"/>
    </source>
</evidence>
<organism evidence="2 3">
    <name type="scientific">Meiothermus ruber (strain ATCC 35948 / DSM 1279 / VKM B-1258 / 21)</name>
    <name type="common">Thermus ruber</name>
    <dbReference type="NCBI Taxonomy" id="504728"/>
    <lineage>
        <taxon>Bacteria</taxon>
        <taxon>Thermotogati</taxon>
        <taxon>Deinococcota</taxon>
        <taxon>Deinococci</taxon>
        <taxon>Thermales</taxon>
        <taxon>Thermaceae</taxon>
        <taxon>Meiothermus</taxon>
    </lineage>
</organism>
<dbReference type="AlphaFoldDB" id="M9X7F3"/>
<protein>
    <recommendedName>
        <fullName evidence="4">Septum formation initiator family protein</fullName>
    </recommendedName>
</protein>
<sequence>MLLITLEVQRNVQLRNQIAQAEVRLVQLERRNQKLIEELQLAADPRYREGLVRQMGYVHKDELLLLNTPAGRSPSN</sequence>
<evidence type="ECO:0000256" key="1">
    <source>
        <dbReference type="SAM" id="Coils"/>
    </source>
</evidence>
<dbReference type="PATRIC" id="fig|504728.9.peg.1153"/>
<keyword evidence="1" id="KW-0175">Coiled coil</keyword>
<evidence type="ECO:0000313" key="2">
    <source>
        <dbReference type="EMBL" id="AGK04421.1"/>
    </source>
</evidence>
<dbReference type="KEGG" id="mre:K649_05595"/>
<gene>
    <name evidence="2" type="ORF">K649_05595</name>
</gene>
<dbReference type="STRING" id="504728.K649_05595"/>
<reference evidence="2 3" key="1">
    <citation type="submission" date="2013-04" db="EMBL/GenBank/DDBJ databases">
        <authorList>
            <person name="Chin J."/>
            <person name="Alexander D.H."/>
            <person name="Marks P."/>
            <person name="Korlach J."/>
            <person name="Clum A."/>
            <person name="Copeland A."/>
        </authorList>
    </citation>
    <scope>NUCLEOTIDE SEQUENCE [LARGE SCALE GENOMIC DNA]</scope>
    <source>
        <strain evidence="3">ATCC 35948 / DSM 1279 / VKM B-1258 / 21</strain>
    </source>
</reference>